<keyword evidence="2" id="KW-0732">Signal</keyword>
<dbReference type="InterPro" id="IPR052896">
    <property type="entry name" value="GGT-like_enzyme"/>
</dbReference>
<dbReference type="PRINTS" id="PR01210">
    <property type="entry name" value="GGTRANSPTASE"/>
</dbReference>
<dbReference type="AlphaFoldDB" id="A0A1L9B4A7"/>
<dbReference type="PANTHER" id="PTHR43881:SF1">
    <property type="entry name" value="GAMMA-GLUTAMYLTRANSPEPTIDASE (AFU_ORTHOLOGUE AFUA_4G13580)"/>
    <property type="match status" value="1"/>
</dbReference>
<keyword evidence="4" id="KW-1185">Reference proteome</keyword>
<dbReference type="Gene3D" id="3.60.20.40">
    <property type="match status" value="1"/>
</dbReference>
<dbReference type="SUPFAM" id="SSF56235">
    <property type="entry name" value="N-terminal nucleophile aminohydrolases (Ntn hydrolases)"/>
    <property type="match status" value="1"/>
</dbReference>
<dbReference type="Gene3D" id="1.10.246.130">
    <property type="match status" value="1"/>
</dbReference>
<reference evidence="3 4" key="2">
    <citation type="submission" date="2016-12" db="EMBL/GenBank/DDBJ databases">
        <title>Draft Genome Sequence of Cystobacter ferrugineus Strain Cbfe23.</title>
        <authorList>
            <person name="Akbar S."/>
            <person name="Dowd S.E."/>
            <person name="Stevens D.C."/>
        </authorList>
    </citation>
    <scope>NUCLEOTIDE SEQUENCE [LARGE SCALE GENOMIC DNA]</scope>
    <source>
        <strain evidence="3 4">Cbfe23</strain>
    </source>
</reference>
<organism evidence="3 4">
    <name type="scientific">Cystobacter ferrugineus</name>
    <dbReference type="NCBI Taxonomy" id="83449"/>
    <lineage>
        <taxon>Bacteria</taxon>
        <taxon>Pseudomonadati</taxon>
        <taxon>Myxococcota</taxon>
        <taxon>Myxococcia</taxon>
        <taxon>Myxococcales</taxon>
        <taxon>Cystobacterineae</taxon>
        <taxon>Archangiaceae</taxon>
        <taxon>Cystobacter</taxon>
    </lineage>
</organism>
<dbReference type="GO" id="GO:0016740">
    <property type="term" value="F:transferase activity"/>
    <property type="evidence" value="ECO:0007669"/>
    <property type="project" value="UniProtKB-KW"/>
</dbReference>
<gene>
    <name evidence="3" type="ORF">BON30_31280</name>
</gene>
<comment type="caution">
    <text evidence="3">The sequence shown here is derived from an EMBL/GenBank/DDBJ whole genome shotgun (WGS) entry which is preliminary data.</text>
</comment>
<dbReference type="Proteomes" id="UP000182229">
    <property type="component" value="Unassembled WGS sequence"/>
</dbReference>
<proteinExistence type="predicted"/>
<dbReference type="InterPro" id="IPR029055">
    <property type="entry name" value="Ntn_hydrolases_N"/>
</dbReference>
<feature type="chain" id="PRO_5012205621" evidence="2">
    <location>
        <begin position="21"/>
        <end position="620"/>
    </location>
</feature>
<dbReference type="STRING" id="83449.BON30_31280"/>
<feature type="region of interest" description="Disordered" evidence="1">
    <location>
        <begin position="19"/>
        <end position="64"/>
    </location>
</feature>
<dbReference type="InterPro" id="IPR043138">
    <property type="entry name" value="GGT_lsub"/>
</dbReference>
<name>A0A1L9B4A7_9BACT</name>
<evidence type="ECO:0000256" key="1">
    <source>
        <dbReference type="SAM" id="MobiDB-lite"/>
    </source>
</evidence>
<feature type="region of interest" description="Disordered" evidence="1">
    <location>
        <begin position="540"/>
        <end position="560"/>
    </location>
</feature>
<dbReference type="OrthoDB" id="5297205at2"/>
<keyword evidence="3" id="KW-0808">Transferase</keyword>
<evidence type="ECO:0000313" key="4">
    <source>
        <dbReference type="Proteomes" id="UP000182229"/>
    </source>
</evidence>
<reference evidence="4" key="1">
    <citation type="submission" date="2016-11" db="EMBL/GenBank/DDBJ databases">
        <authorList>
            <person name="Shukria A."/>
            <person name="Stevens D.C."/>
        </authorList>
    </citation>
    <scope>NUCLEOTIDE SEQUENCE [LARGE SCALE GENOMIC DNA]</scope>
    <source>
        <strain evidence="4">Cbfe23</strain>
    </source>
</reference>
<evidence type="ECO:0000256" key="2">
    <source>
        <dbReference type="SAM" id="SignalP"/>
    </source>
</evidence>
<dbReference type="EMBL" id="MPIN01000009">
    <property type="protein sequence ID" value="OJH37105.1"/>
    <property type="molecule type" value="Genomic_DNA"/>
</dbReference>
<dbReference type="RefSeq" id="WP_071902251.1">
    <property type="nucleotide sequence ID" value="NZ_MPIN01000009.1"/>
</dbReference>
<feature type="compositionally biased region" description="Polar residues" evidence="1">
    <location>
        <begin position="551"/>
        <end position="560"/>
    </location>
</feature>
<protein>
    <submittedName>
        <fullName evidence="3">Gamma-glutamyltransferase</fullName>
    </submittedName>
</protein>
<feature type="compositionally biased region" description="Low complexity" evidence="1">
    <location>
        <begin position="33"/>
        <end position="48"/>
    </location>
</feature>
<sequence length="620" mass="66398">MRRRTFLAALPVGLSAVAHATSQQPASTPPAAPTRTTDDAPAPAPSRAEAGAVNPNLKRPDVHSGDRIAGASYASRSAAWGVNGAAATAHPLATLAAIDILRAGGSAVDAAIAANAVLGFVEPVSCGIGGDCFAMLWDPKTRKVVGLNGSGRSPRGLSLEEVRRRAVNGFVPRVGMTSVSVPGAVDAWWSLHQRYGRLKWAELFQAAIAHAQAGVPQVQTIGYYLGRNLARFLKPGSGVEETANAERVYGPGAAAAEGDVWRNPDLARTYKLIARGGREAFYAGPIAQAIERYFRRIGGWMTRADLSAHHAEWTEPLSTDYRGVDVYGLAPNSQGLSTLQMLGILRHFDLRGMGFQSAQSIHHQVEAKRLAFEDRARYFADPNFFRAPLEQLNSPAYAAERAKLIRADRVMERVMPMDAPSRGDTTYLCTADKNGMMVSLIQSNFRGMGSGLVPDGTGTGHPTLGFMFQDRGELFSLTDGHPNLYAPGKRPFQTIIPGFAVRGGEPWLAFGVMGGDMQPQGQAQIIINMVDYGLDLQAAGDSPRWHHEGSSEPTGEAQQTPGLLRLETGVPEATRKALAALGWKLGEPDGGFGGYQCIERRPGRYGAATEMRKDGVALAY</sequence>
<dbReference type="InterPro" id="IPR043137">
    <property type="entry name" value="GGT_ssub_C"/>
</dbReference>
<dbReference type="Pfam" id="PF01019">
    <property type="entry name" value="G_glu_transpept"/>
    <property type="match status" value="1"/>
</dbReference>
<evidence type="ECO:0000313" key="3">
    <source>
        <dbReference type="EMBL" id="OJH37105.1"/>
    </source>
</evidence>
<dbReference type="PANTHER" id="PTHR43881">
    <property type="entry name" value="GAMMA-GLUTAMYLTRANSPEPTIDASE (AFU_ORTHOLOGUE AFUA_4G13580)"/>
    <property type="match status" value="1"/>
</dbReference>
<accession>A0A1L9B4A7</accession>
<feature type="signal peptide" evidence="2">
    <location>
        <begin position="1"/>
        <end position="20"/>
    </location>
</feature>